<dbReference type="AlphaFoldDB" id="A0AAV0ZA28"/>
<protein>
    <submittedName>
        <fullName evidence="2">Uncharacterized protein</fullName>
    </submittedName>
</protein>
<dbReference type="EMBL" id="OX451735">
    <property type="protein sequence ID" value="CAI8594721.1"/>
    <property type="molecule type" value="Genomic_DNA"/>
</dbReference>
<gene>
    <name evidence="2" type="ORF">VFH_I154960</name>
</gene>
<evidence type="ECO:0000256" key="1">
    <source>
        <dbReference type="SAM" id="MobiDB-lite"/>
    </source>
</evidence>
<proteinExistence type="predicted"/>
<evidence type="ECO:0000313" key="2">
    <source>
        <dbReference type="EMBL" id="CAI8594721.1"/>
    </source>
</evidence>
<sequence length="112" mass="12548">MFLTIKAMDGKENSKVHHQQKLQHFEEKEKYTSSSFPLTPREESSIESTSSSSNAMDDEEEEISLNELLLDANIKKKIELLAAMVGVDTAEPAIVLSEVVRVLKALKAISHY</sequence>
<organism evidence="2 3">
    <name type="scientific">Vicia faba</name>
    <name type="common">Broad bean</name>
    <name type="synonym">Faba vulgaris</name>
    <dbReference type="NCBI Taxonomy" id="3906"/>
    <lineage>
        <taxon>Eukaryota</taxon>
        <taxon>Viridiplantae</taxon>
        <taxon>Streptophyta</taxon>
        <taxon>Embryophyta</taxon>
        <taxon>Tracheophyta</taxon>
        <taxon>Spermatophyta</taxon>
        <taxon>Magnoliopsida</taxon>
        <taxon>eudicotyledons</taxon>
        <taxon>Gunneridae</taxon>
        <taxon>Pentapetalae</taxon>
        <taxon>rosids</taxon>
        <taxon>fabids</taxon>
        <taxon>Fabales</taxon>
        <taxon>Fabaceae</taxon>
        <taxon>Papilionoideae</taxon>
        <taxon>50 kb inversion clade</taxon>
        <taxon>NPAAA clade</taxon>
        <taxon>Hologalegina</taxon>
        <taxon>IRL clade</taxon>
        <taxon>Fabeae</taxon>
        <taxon>Vicia</taxon>
    </lineage>
</organism>
<dbReference type="Proteomes" id="UP001157006">
    <property type="component" value="Chromosome 1S"/>
</dbReference>
<accession>A0AAV0ZA28</accession>
<name>A0AAV0ZA28_VICFA</name>
<reference evidence="2 3" key="1">
    <citation type="submission" date="2023-01" db="EMBL/GenBank/DDBJ databases">
        <authorList>
            <person name="Kreplak J."/>
        </authorList>
    </citation>
    <scope>NUCLEOTIDE SEQUENCE [LARGE SCALE GENOMIC DNA]</scope>
</reference>
<evidence type="ECO:0000313" key="3">
    <source>
        <dbReference type="Proteomes" id="UP001157006"/>
    </source>
</evidence>
<keyword evidence="3" id="KW-1185">Reference proteome</keyword>
<feature type="region of interest" description="Disordered" evidence="1">
    <location>
        <begin position="1"/>
        <end position="60"/>
    </location>
</feature>